<feature type="transmembrane region" description="Helical" evidence="1">
    <location>
        <begin position="345"/>
        <end position="363"/>
    </location>
</feature>
<sequence>MHKTSAWPLAGAYVVLVVYASLYPFTGWRNQEIPPWDFLFAGWPRYWTGFDVAANVVGYVPLGFLLALSFLRRGNVRFFAAHPNLAAIAVALAAGTLLSLCMEALQNFLPSRVASNVDFGLNAGGTLLGAVLAAGLELAGVLAHWNRFRERWFIPHARGALVLLALWPFALLFPAAVPLGLGQVFERLETSAADWLLDTPFLEWLPVREVELQPLVPAAELLCVALGAFVPCLLGYTILRSIGRRAVFALVTIALGTLVTALSAALSWGPTHAWAWLSLPVRLGLVFGLALSALMLAVPRRGCAAVLLLVLVIHLSVLNQAPASAYFTDTLQAWEQGRFIRFNGLAQWLGWLWPYAVLVYVLLRVSRPEPPPRIPA</sequence>
<feature type="transmembrane region" description="Helical" evidence="1">
    <location>
        <begin position="274"/>
        <end position="298"/>
    </location>
</feature>
<evidence type="ECO:0000313" key="3">
    <source>
        <dbReference type="EMBL" id="MBL0428851.1"/>
    </source>
</evidence>
<evidence type="ECO:0000259" key="2">
    <source>
        <dbReference type="Pfam" id="PF04892"/>
    </source>
</evidence>
<dbReference type="Pfam" id="PF04892">
    <property type="entry name" value="VanZ"/>
    <property type="match status" value="1"/>
</dbReference>
<organism evidence="3 4">
    <name type="scientific">Ramlibacter alkalitolerans</name>
    <dbReference type="NCBI Taxonomy" id="2039631"/>
    <lineage>
        <taxon>Bacteria</taxon>
        <taxon>Pseudomonadati</taxon>
        <taxon>Pseudomonadota</taxon>
        <taxon>Betaproteobacteria</taxon>
        <taxon>Burkholderiales</taxon>
        <taxon>Comamonadaceae</taxon>
        <taxon>Ramlibacter</taxon>
    </lineage>
</organism>
<feature type="transmembrane region" description="Helical" evidence="1">
    <location>
        <begin position="246"/>
        <end position="268"/>
    </location>
</feature>
<keyword evidence="4" id="KW-1185">Reference proteome</keyword>
<feature type="transmembrane region" description="Helical" evidence="1">
    <location>
        <begin position="215"/>
        <end position="239"/>
    </location>
</feature>
<keyword evidence="1" id="KW-0812">Transmembrane</keyword>
<dbReference type="EMBL" id="JAEQND010000025">
    <property type="protein sequence ID" value="MBL0428851.1"/>
    <property type="molecule type" value="Genomic_DNA"/>
</dbReference>
<evidence type="ECO:0000256" key="1">
    <source>
        <dbReference type="SAM" id="Phobius"/>
    </source>
</evidence>
<protein>
    <submittedName>
        <fullName evidence="3">VanZ family protein</fullName>
    </submittedName>
</protein>
<accession>A0ABS1JYX9</accession>
<reference evidence="3 4" key="1">
    <citation type="journal article" date="2017" name="Int. J. Syst. Evol. Microbiol.">
        <title>Ramlibacter alkalitolerans sp. nov., alkali-tolerant bacterium isolated from soil of ginseng.</title>
        <authorList>
            <person name="Lee D.H."/>
            <person name="Cha C.J."/>
        </authorList>
    </citation>
    <scope>NUCLEOTIDE SEQUENCE [LARGE SCALE GENOMIC DNA]</scope>
    <source>
        <strain evidence="3 4">KACC 19305</strain>
    </source>
</reference>
<evidence type="ECO:0000313" key="4">
    <source>
        <dbReference type="Proteomes" id="UP000622707"/>
    </source>
</evidence>
<feature type="transmembrane region" description="Helical" evidence="1">
    <location>
        <begin position="157"/>
        <end position="177"/>
    </location>
</feature>
<feature type="transmembrane region" description="Helical" evidence="1">
    <location>
        <begin position="83"/>
        <end position="105"/>
    </location>
</feature>
<feature type="domain" description="VanZ-like" evidence="2">
    <location>
        <begin position="20"/>
        <end position="134"/>
    </location>
</feature>
<dbReference type="Proteomes" id="UP000622707">
    <property type="component" value="Unassembled WGS sequence"/>
</dbReference>
<comment type="caution">
    <text evidence="3">The sequence shown here is derived from an EMBL/GenBank/DDBJ whole genome shotgun (WGS) entry which is preliminary data.</text>
</comment>
<dbReference type="RefSeq" id="WP_201693487.1">
    <property type="nucleotide sequence ID" value="NZ_JAEQND010000025.1"/>
</dbReference>
<proteinExistence type="predicted"/>
<keyword evidence="1" id="KW-1133">Transmembrane helix</keyword>
<feature type="transmembrane region" description="Helical" evidence="1">
    <location>
        <begin position="305"/>
        <end position="325"/>
    </location>
</feature>
<keyword evidence="1" id="KW-0472">Membrane</keyword>
<gene>
    <name evidence="3" type="ORF">JI746_27360</name>
</gene>
<feature type="transmembrane region" description="Helical" evidence="1">
    <location>
        <begin position="7"/>
        <end position="26"/>
    </location>
</feature>
<feature type="transmembrane region" description="Helical" evidence="1">
    <location>
        <begin position="125"/>
        <end position="145"/>
    </location>
</feature>
<name>A0ABS1JYX9_9BURK</name>
<dbReference type="InterPro" id="IPR006976">
    <property type="entry name" value="VanZ-like"/>
</dbReference>
<feature type="transmembrane region" description="Helical" evidence="1">
    <location>
        <begin position="46"/>
        <end position="71"/>
    </location>
</feature>